<evidence type="ECO:0000259" key="17">
    <source>
        <dbReference type="PROSITE" id="PS51019"/>
    </source>
</evidence>
<dbReference type="GO" id="GO:0006508">
    <property type="term" value="P:proteolysis"/>
    <property type="evidence" value="ECO:0007669"/>
    <property type="project" value="UniProtKB-KW"/>
</dbReference>
<dbReference type="PANTHER" id="PTHR11841">
    <property type="entry name" value="REELIN"/>
    <property type="match status" value="1"/>
</dbReference>
<dbReference type="FunFam" id="2.60.120.260:FF:000041">
    <property type="entry name" value="Reelin"/>
    <property type="match status" value="1"/>
</dbReference>
<proteinExistence type="inferred from homology"/>
<evidence type="ECO:0000256" key="15">
    <source>
        <dbReference type="ARBA" id="ARBA00046064"/>
    </source>
</evidence>
<evidence type="ECO:0000256" key="11">
    <source>
        <dbReference type="ARBA" id="ARBA00022889"/>
    </source>
</evidence>
<dbReference type="EMBL" id="JBBPFD010000017">
    <property type="protein sequence ID" value="KAK7890907.1"/>
    <property type="molecule type" value="Genomic_DNA"/>
</dbReference>
<evidence type="ECO:0000256" key="7">
    <source>
        <dbReference type="ARBA" id="ARBA00022801"/>
    </source>
</evidence>
<protein>
    <recommendedName>
        <fullName evidence="13">Reelin</fullName>
    </recommendedName>
</protein>
<dbReference type="FunFam" id="2.60.120.260:FF:000028">
    <property type="entry name" value="Reelin"/>
    <property type="match status" value="1"/>
</dbReference>
<reference evidence="19" key="1">
    <citation type="submission" date="2024-04" db="EMBL/GenBank/DDBJ databases">
        <title>Salinicola lusitanus LLJ914,a marine bacterium isolated from the Okinawa Trough.</title>
        <authorList>
            <person name="Li J."/>
        </authorList>
    </citation>
    <scope>NUCLEOTIDE SEQUENCE [LARGE SCALE GENOMIC DNA]</scope>
</reference>
<keyword evidence="3" id="KW-0964">Secreted</keyword>
<dbReference type="CDD" id="cd10036">
    <property type="entry name" value="Reelin_subrepeat_Nt"/>
    <property type="match status" value="1"/>
</dbReference>
<keyword evidence="4" id="KW-0272">Extracellular matrix</keyword>
<dbReference type="PROSITE" id="PS00022">
    <property type="entry name" value="EGF_1"/>
    <property type="match status" value="1"/>
</dbReference>
<comment type="similarity">
    <text evidence="12">Belongs to the reelin family.</text>
</comment>
<feature type="compositionally biased region" description="Basic and acidic residues" evidence="16">
    <location>
        <begin position="1"/>
        <end position="76"/>
    </location>
</feature>
<evidence type="ECO:0000256" key="14">
    <source>
        <dbReference type="ARBA" id="ARBA00044961"/>
    </source>
</evidence>
<dbReference type="FunFam" id="2.60.120.260:FF:000044">
    <property type="entry name" value="Reelin"/>
    <property type="match status" value="1"/>
</dbReference>
<evidence type="ECO:0000256" key="2">
    <source>
        <dbReference type="ARBA" id="ARBA00022473"/>
    </source>
</evidence>
<dbReference type="InterPro" id="IPR000742">
    <property type="entry name" value="EGF"/>
</dbReference>
<evidence type="ECO:0000313" key="18">
    <source>
        <dbReference type="EMBL" id="KAK7890907.1"/>
    </source>
</evidence>
<dbReference type="PANTHER" id="PTHR11841:SF1">
    <property type="entry name" value="REELIN"/>
    <property type="match status" value="1"/>
</dbReference>
<dbReference type="GO" id="GO:0046872">
    <property type="term" value="F:metal ion binding"/>
    <property type="evidence" value="ECO:0007669"/>
    <property type="project" value="UniProtKB-KW"/>
</dbReference>
<evidence type="ECO:0000256" key="16">
    <source>
        <dbReference type="SAM" id="MobiDB-lite"/>
    </source>
</evidence>
<evidence type="ECO:0000256" key="3">
    <source>
        <dbReference type="ARBA" id="ARBA00022525"/>
    </source>
</evidence>
<feature type="region of interest" description="Disordered" evidence="16">
    <location>
        <begin position="1"/>
        <end position="122"/>
    </location>
</feature>
<dbReference type="CDD" id="cd10045">
    <property type="entry name" value="Reelin_repeat_1_subrepeat_2"/>
    <property type="match status" value="1"/>
</dbReference>
<dbReference type="Gene3D" id="2.60.40.4060">
    <property type="entry name" value="Reeler domain"/>
    <property type="match status" value="1"/>
</dbReference>
<evidence type="ECO:0000313" key="19">
    <source>
        <dbReference type="Proteomes" id="UP001460270"/>
    </source>
</evidence>
<dbReference type="PROSITE" id="PS01186">
    <property type="entry name" value="EGF_2"/>
    <property type="match status" value="1"/>
</dbReference>
<keyword evidence="2" id="KW-0217">Developmental protein</keyword>
<gene>
    <name evidence="18" type="ORF">WMY93_022870</name>
</gene>
<dbReference type="PROSITE" id="PS51019">
    <property type="entry name" value="REELIN"/>
    <property type="match status" value="1"/>
</dbReference>
<dbReference type="Gene3D" id="2.60.120.260">
    <property type="entry name" value="Galactose-binding domain-like"/>
    <property type="match status" value="9"/>
</dbReference>
<dbReference type="GO" id="GO:0007155">
    <property type="term" value="P:cell adhesion"/>
    <property type="evidence" value="ECO:0007669"/>
    <property type="project" value="UniProtKB-KW"/>
</dbReference>
<evidence type="ECO:0000256" key="9">
    <source>
        <dbReference type="ARBA" id="ARBA00022833"/>
    </source>
</evidence>
<comment type="function">
    <text evidence="15">Extracellular matrix serine protease secreted by pioneer neurons that plays a role in layering of neurons in the cerebral cortex and cerebellum by coordinating cell positioning during neurodevelopment. Regulates microtubule function in neurons and neuronal migration. Binding to the extracellular domains of lipoprotein receptors VLDLR and LRP8/APOER2 induces tyrosine phosphorylation of DAB1 and modulation of TAU phosphorylation. Affects migration of sympathetic preganglionic neurons in the spinal cord, where it seems to act as a barrier to neuronal migration. Enzymatic activity is important for the modulation of cell adhesion.</text>
</comment>
<keyword evidence="5" id="KW-0645">Protease</keyword>
<dbReference type="GO" id="GO:0043005">
    <property type="term" value="C:neuron projection"/>
    <property type="evidence" value="ECO:0007669"/>
    <property type="project" value="TreeGrafter"/>
</dbReference>
<accession>A0AAW0N765</accession>
<dbReference type="SUPFAM" id="SSF50939">
    <property type="entry name" value="Sialidases"/>
    <property type="match status" value="2"/>
</dbReference>
<dbReference type="GO" id="GO:0007417">
    <property type="term" value="P:central nervous system development"/>
    <property type="evidence" value="ECO:0007669"/>
    <property type="project" value="InterPro"/>
</dbReference>
<comment type="subunit">
    <text evidence="14">Oligomer of disulfide-linked homodimers.</text>
</comment>
<dbReference type="Pfam" id="PF21471">
    <property type="entry name" value="Reelin_subrepeat-B"/>
    <property type="match status" value="8"/>
</dbReference>
<evidence type="ECO:0000256" key="13">
    <source>
        <dbReference type="ARBA" id="ARBA00023900"/>
    </source>
</evidence>
<sequence>MEGKERVRGERRRGRESGRRERRERKGESGRRMNDREERGESKRRVRGEKGERVREERARGEKERKRRERREYVERKTKRWRKERERRKRWRGEKEKEKQQERGERHEEGEVRETERERERGVLPERQFSGTQFVCSVVASHVSHQPSNSFSFVWIAPPPGTGCVNFLATATHRGQIIFKDALAQQLCEQGVELHGKHAVLRDDFDSNLSHTQLDPSIWSECSNCDVGEQCGALMHGRAVTFCEPFGERELSTVPLNTSTASVLQFALGSGSCRFSYSDPSITVSYSLSANGNTSDDEWITMEKIRAPTNSSTVVHLLPLPPQSRADGVRLRWTQDAPLGPEATSPAGHACQSEGNALYFHGAEGVGHSFATTRDIDLHREEGRSYWEEDFETPPSNWDIEGAVYGTECGEIESGLALLFELEGRRRVCTPYIDTTSYGNLRFHFAMGGGDCHPGESHEHDVILFGRSEGRRERVILDTLPYSSYRTPAVVSVGLPTELQTPLLPVLPGTNTHVAQFSINLGCGSFQPANSVSLEFSTNQGRSWSLLHTECLPELCAGPHLPHSTIYSSDNYSGWTRISIPLPNAALTETTRFRWKQSGTGTGNMWAIDNVYIGPACLRFCSGRGHCSRTGCKCDPGFSGPACELASQTFPAFLSEGFSSPRLSSYHSFSSLRGAEVSFGCGVLASGKALVFNRDSRRHLITAPLDSSQARYLQFTLRLGSRSTLSSCPAPDQPGEGVLLHYSSDNGITWTLLQHYAYQGFHEPRIVSVELPPGARKFGVQFRWWQPYHSGRGHDVWAVDEISMTLCSLTPSPYCQHDWTLSFSGEPSPGSSIRYVETQSMQVGASYSLQFSLVMGCGREPSPHIDTQVRLEFSTNHGLTWHLVKEACLPGMPSCSEFTAPSVYHPSEFKDWRRITLSLPQKTWSSATRFRWIQNYYGEQDEWALDDIYIGQQCPSMCHGHGWCDHGHCSVLSDFESQDALLAMWQEVIGGEVVTPDMGCGVISSGSSLYFSKAGLRQLVSWDLDTEWAEFVQFYLRVGGDWAECNQADSREEGVLLQYSNDGGITWGLIAEMYFTDFTKPRFVHYELPLASKTPSTRFRWWQPLHSGEGYDQWAIDDVIILSEREKHIIPMANPTLPQNFYEKPAFDYPLNQMSVWLMLGNEGMERESNNSFCAPTPSAMVFGRSDGDRVAVTRDLALRPGYTLQFKLNIGCESAFSASAPVLLQYSHDAGQTWALVREGCYPGTPGVGVCEGSARELREPSIYNTGDYEQWTRVTVVIPRNVAASKTRFRWFQESSLYRDAPPFALDGVYISEPCPNHCGGHGDCISGVCFCDMGYTVEQDSCVPSVASPTELTEGFEGKLSPLWQSLIGGQIGGGCGIIGEGKALYFNSPGRREARTVPLDTSNTRLVQFYIRIGSKSLGPTCTRPRSRNEGVIVQFSTNNGVQWQFLRELDFSSFLEPQVVTIELPSAAKAPYTVFRWWQPQQGKHSAQWALDDILIGMNDTSRTGFQDKFDGTSPLRHNWYRIQGGEVTVDCLSLDTVLTFNSEAIDSNSIPAIAPAFISPVHHLKSNLVLVRDLTPAARPISLLLSSLPLLFLPIRTPTPDSKDQLNLRSLHQPLASLVSPHHNPPKHSISPPPSLTGPSGVLHGLWPHWTLLTPECVPPAIGCAAYTQSSVYTSTQHKHWRRITVYLPSAANSPRTRFRWIQTHFTPGAEGWALDNVLLAPGCPGCAPGMFICDKGYGGAHCVPLTPLPSVLREDFNENLQQETWPEVYGAERDPEWGAAQIRNSTNIQRSKYRVGVGTSMHRL</sequence>
<keyword evidence="19" id="KW-1185">Reference proteome</keyword>
<dbReference type="InterPro" id="IPR036278">
    <property type="entry name" value="Sialidase_sf"/>
</dbReference>
<dbReference type="InterPro" id="IPR002861">
    <property type="entry name" value="Reeler_dom"/>
</dbReference>
<evidence type="ECO:0000256" key="6">
    <source>
        <dbReference type="ARBA" id="ARBA00022723"/>
    </source>
</evidence>
<dbReference type="InterPro" id="IPR049419">
    <property type="entry name" value="Reelin_subrepeat-B"/>
</dbReference>
<comment type="subcellular location">
    <subcellularLocation>
        <location evidence="1">Secreted</location>
        <location evidence="1">Extracellular space</location>
        <location evidence="1">Extracellular matrix</location>
    </subcellularLocation>
</comment>
<evidence type="ECO:0000256" key="4">
    <source>
        <dbReference type="ARBA" id="ARBA00022530"/>
    </source>
</evidence>
<dbReference type="CDD" id="cd10046">
    <property type="entry name" value="Reelin_repeat_2_subrepeat_2"/>
    <property type="match status" value="1"/>
</dbReference>
<dbReference type="CDD" id="cd10039">
    <property type="entry name" value="Reelin_repeat_3_subrepeat_1"/>
    <property type="match status" value="1"/>
</dbReference>
<dbReference type="GO" id="GO:0005615">
    <property type="term" value="C:extracellular space"/>
    <property type="evidence" value="ECO:0007669"/>
    <property type="project" value="TreeGrafter"/>
</dbReference>
<dbReference type="GO" id="GO:0070325">
    <property type="term" value="F:lipoprotein particle receptor binding"/>
    <property type="evidence" value="ECO:0007669"/>
    <property type="project" value="InterPro"/>
</dbReference>
<evidence type="ECO:0000256" key="5">
    <source>
        <dbReference type="ARBA" id="ARBA00022670"/>
    </source>
</evidence>
<dbReference type="GO" id="GO:0008236">
    <property type="term" value="F:serine-type peptidase activity"/>
    <property type="evidence" value="ECO:0007669"/>
    <property type="project" value="UniProtKB-KW"/>
</dbReference>
<feature type="domain" description="Reelin" evidence="17">
    <location>
        <begin position="136"/>
        <end position="200"/>
    </location>
</feature>
<evidence type="ECO:0000256" key="10">
    <source>
        <dbReference type="ARBA" id="ARBA00022837"/>
    </source>
</evidence>
<name>A0AAW0N765_9GOBI</name>
<feature type="compositionally biased region" description="Basic residues" evidence="16">
    <location>
        <begin position="77"/>
        <end position="92"/>
    </location>
</feature>
<dbReference type="InterPro" id="IPR042307">
    <property type="entry name" value="Reeler_sf"/>
</dbReference>
<keyword evidence="8" id="KW-0720">Serine protease</keyword>
<feature type="compositionally biased region" description="Basic and acidic residues" evidence="16">
    <location>
        <begin position="93"/>
        <end position="122"/>
    </location>
</feature>
<evidence type="ECO:0000256" key="8">
    <source>
        <dbReference type="ARBA" id="ARBA00022825"/>
    </source>
</evidence>
<keyword evidence="9" id="KW-0862">Zinc</keyword>
<evidence type="ECO:0000256" key="12">
    <source>
        <dbReference type="ARBA" id="ARBA00023773"/>
    </source>
</evidence>
<dbReference type="InterPro" id="IPR034968">
    <property type="entry name" value="Reelin"/>
</dbReference>
<keyword evidence="10" id="KW-0106">Calcium</keyword>
<keyword evidence="11" id="KW-0130">Cell adhesion</keyword>
<keyword evidence="6" id="KW-0479">Metal-binding</keyword>
<dbReference type="Proteomes" id="UP001460270">
    <property type="component" value="Unassembled WGS sequence"/>
</dbReference>
<comment type="caution">
    <text evidence="18">The sequence shown here is derived from an EMBL/GenBank/DDBJ whole genome shotgun (WGS) entry which is preliminary data.</text>
</comment>
<evidence type="ECO:0000256" key="1">
    <source>
        <dbReference type="ARBA" id="ARBA00004498"/>
    </source>
</evidence>
<keyword evidence="7" id="KW-0378">Hydrolase</keyword>
<organism evidence="18 19">
    <name type="scientific">Mugilogobius chulae</name>
    <name type="common">yellowstripe goby</name>
    <dbReference type="NCBI Taxonomy" id="88201"/>
    <lineage>
        <taxon>Eukaryota</taxon>
        <taxon>Metazoa</taxon>
        <taxon>Chordata</taxon>
        <taxon>Craniata</taxon>
        <taxon>Vertebrata</taxon>
        <taxon>Euteleostomi</taxon>
        <taxon>Actinopterygii</taxon>
        <taxon>Neopterygii</taxon>
        <taxon>Teleostei</taxon>
        <taxon>Neoteleostei</taxon>
        <taxon>Acanthomorphata</taxon>
        <taxon>Gobiaria</taxon>
        <taxon>Gobiiformes</taxon>
        <taxon>Gobioidei</taxon>
        <taxon>Gobiidae</taxon>
        <taxon>Gobionellinae</taxon>
        <taxon>Mugilogobius</taxon>
    </lineage>
</organism>
<dbReference type="GO" id="GO:0001764">
    <property type="term" value="P:neuron migration"/>
    <property type="evidence" value="ECO:0007669"/>
    <property type="project" value="InterPro"/>
</dbReference>